<evidence type="ECO:0000313" key="2">
    <source>
        <dbReference type="Proteomes" id="UP000494115"/>
    </source>
</evidence>
<gene>
    <name evidence="1" type="ORF">LMG28138_01917</name>
</gene>
<organism evidence="1 2">
    <name type="scientific">Pararobbsia alpina</name>
    <dbReference type="NCBI Taxonomy" id="621374"/>
    <lineage>
        <taxon>Bacteria</taxon>
        <taxon>Pseudomonadati</taxon>
        <taxon>Pseudomonadota</taxon>
        <taxon>Betaproteobacteria</taxon>
        <taxon>Burkholderiales</taxon>
        <taxon>Burkholderiaceae</taxon>
        <taxon>Pararobbsia</taxon>
    </lineage>
</organism>
<proteinExistence type="predicted"/>
<dbReference type="Proteomes" id="UP000494115">
    <property type="component" value="Unassembled WGS sequence"/>
</dbReference>
<sequence>MSNIQFDIEWTDAASKKIEKLMPKAKGPQAEREPVLALPPIECLPAEGDILFLGPRGKQQPFIVAERQYHHEGAADWTIVLILDLPDEDEE</sequence>
<keyword evidence="2" id="KW-1185">Reference proteome</keyword>
<dbReference type="RefSeq" id="WP_175104505.1">
    <property type="nucleotide sequence ID" value="NZ_CADIKM010000006.1"/>
</dbReference>
<accession>A0A6S7B2F7</accession>
<name>A0A6S7B2F7_9BURK</name>
<evidence type="ECO:0008006" key="3">
    <source>
        <dbReference type="Google" id="ProtNLM"/>
    </source>
</evidence>
<protein>
    <recommendedName>
        <fullName evidence="3">DNA-binding protein</fullName>
    </recommendedName>
</protein>
<dbReference type="AlphaFoldDB" id="A0A6S7B2F7"/>
<reference evidence="1 2" key="1">
    <citation type="submission" date="2020-04" db="EMBL/GenBank/DDBJ databases">
        <authorList>
            <person name="De Canck E."/>
        </authorList>
    </citation>
    <scope>NUCLEOTIDE SEQUENCE [LARGE SCALE GENOMIC DNA]</scope>
    <source>
        <strain evidence="1 2">LMG 28138</strain>
    </source>
</reference>
<evidence type="ECO:0000313" key="1">
    <source>
        <dbReference type="EMBL" id="CAB3784966.1"/>
    </source>
</evidence>
<dbReference type="EMBL" id="CADIKM010000006">
    <property type="protein sequence ID" value="CAB3784966.1"/>
    <property type="molecule type" value="Genomic_DNA"/>
</dbReference>